<reference evidence="2 3" key="1">
    <citation type="submission" date="2024-11" db="EMBL/GenBank/DDBJ databases">
        <title>Chromosome-level genome assembly of Eucalyptus globulus Labill. provides insights into its genome evolution.</title>
        <authorList>
            <person name="Li X."/>
        </authorList>
    </citation>
    <scope>NUCLEOTIDE SEQUENCE [LARGE SCALE GENOMIC DNA]</scope>
    <source>
        <strain evidence="2">CL2024</strain>
        <tissue evidence="2">Fresh tender leaves</tissue>
    </source>
</reference>
<protein>
    <recommendedName>
        <fullName evidence="4">Secreted protein</fullName>
    </recommendedName>
</protein>
<evidence type="ECO:0008006" key="4">
    <source>
        <dbReference type="Google" id="ProtNLM"/>
    </source>
</evidence>
<comment type="caution">
    <text evidence="2">The sequence shown here is derived from an EMBL/GenBank/DDBJ whole genome shotgun (WGS) entry which is preliminary data.</text>
</comment>
<dbReference type="InterPro" id="IPR010471">
    <property type="entry name" value="DUF1068"/>
</dbReference>
<keyword evidence="3" id="KW-1185">Reference proteome</keyword>
<dbReference type="AlphaFoldDB" id="A0ABD3J3J5"/>
<accession>A0ABD3J3J5</accession>
<sequence length="107" mass="11346">MNQQQLKVLKSFIAVMAVCMLCYIVEPPLHWRATKALASVRGGSGGPSASCPLCRCDCSSQPLLSLGDGILASSFPSVSLPLPFCFHRSPRCQSIARPSVATIDVPA</sequence>
<dbReference type="EMBL" id="JBJKBG010000010">
    <property type="protein sequence ID" value="KAL3720954.1"/>
    <property type="molecule type" value="Genomic_DNA"/>
</dbReference>
<keyword evidence="1" id="KW-1133">Transmembrane helix</keyword>
<dbReference type="Pfam" id="PF06364">
    <property type="entry name" value="DUF1068"/>
    <property type="match status" value="1"/>
</dbReference>
<evidence type="ECO:0000256" key="1">
    <source>
        <dbReference type="SAM" id="Phobius"/>
    </source>
</evidence>
<feature type="transmembrane region" description="Helical" evidence="1">
    <location>
        <begin position="6"/>
        <end position="25"/>
    </location>
</feature>
<proteinExistence type="predicted"/>
<keyword evidence="1" id="KW-0472">Membrane</keyword>
<name>A0ABD3J3J5_EUCGL</name>
<keyword evidence="1" id="KW-0812">Transmembrane</keyword>
<evidence type="ECO:0000313" key="2">
    <source>
        <dbReference type="EMBL" id="KAL3720954.1"/>
    </source>
</evidence>
<evidence type="ECO:0000313" key="3">
    <source>
        <dbReference type="Proteomes" id="UP001634007"/>
    </source>
</evidence>
<dbReference type="Proteomes" id="UP001634007">
    <property type="component" value="Unassembled WGS sequence"/>
</dbReference>
<gene>
    <name evidence="2" type="ORF">ACJRO7_005723</name>
</gene>
<organism evidence="2 3">
    <name type="scientific">Eucalyptus globulus</name>
    <name type="common">Tasmanian blue gum</name>
    <dbReference type="NCBI Taxonomy" id="34317"/>
    <lineage>
        <taxon>Eukaryota</taxon>
        <taxon>Viridiplantae</taxon>
        <taxon>Streptophyta</taxon>
        <taxon>Embryophyta</taxon>
        <taxon>Tracheophyta</taxon>
        <taxon>Spermatophyta</taxon>
        <taxon>Magnoliopsida</taxon>
        <taxon>eudicotyledons</taxon>
        <taxon>Gunneridae</taxon>
        <taxon>Pentapetalae</taxon>
        <taxon>rosids</taxon>
        <taxon>malvids</taxon>
        <taxon>Myrtales</taxon>
        <taxon>Myrtaceae</taxon>
        <taxon>Myrtoideae</taxon>
        <taxon>Eucalypteae</taxon>
        <taxon>Eucalyptus</taxon>
    </lineage>
</organism>